<protein>
    <recommendedName>
        <fullName evidence="3">Kelch repeat protein</fullName>
    </recommendedName>
</protein>
<dbReference type="AlphaFoldDB" id="A0AAQ4DSL3"/>
<dbReference type="Gene3D" id="2.120.10.80">
    <property type="entry name" value="Kelch-type beta propeller"/>
    <property type="match status" value="1"/>
</dbReference>
<reference evidence="1 2" key="1">
    <citation type="journal article" date="2023" name="Arcadia Sci">
        <title>De novo assembly of a long-read Amblyomma americanum tick genome.</title>
        <authorList>
            <person name="Chou S."/>
            <person name="Poskanzer K.E."/>
            <person name="Rollins M."/>
            <person name="Thuy-Boun P.S."/>
        </authorList>
    </citation>
    <scope>NUCLEOTIDE SEQUENCE [LARGE SCALE GENOMIC DNA]</scope>
    <source>
        <strain evidence="1">F_SG_1</strain>
        <tissue evidence="1">Salivary glands</tissue>
    </source>
</reference>
<name>A0AAQ4DSL3_AMBAM</name>
<dbReference type="Pfam" id="PF24681">
    <property type="entry name" value="Kelch_KLHDC2_KLHL20_DRC7"/>
    <property type="match status" value="1"/>
</dbReference>
<dbReference type="PANTHER" id="PTHR46461:SF1">
    <property type="entry name" value="KELCH DOMAIN-CONTAINING PROTEIN 3"/>
    <property type="match status" value="1"/>
</dbReference>
<dbReference type="EMBL" id="JARKHS020027337">
    <property type="protein sequence ID" value="KAK8765453.1"/>
    <property type="molecule type" value="Genomic_DNA"/>
</dbReference>
<dbReference type="GO" id="GO:0005737">
    <property type="term" value="C:cytoplasm"/>
    <property type="evidence" value="ECO:0007669"/>
    <property type="project" value="TreeGrafter"/>
</dbReference>
<comment type="caution">
    <text evidence="1">The sequence shown here is derived from an EMBL/GenBank/DDBJ whole genome shotgun (WGS) entry which is preliminary data.</text>
</comment>
<evidence type="ECO:0000313" key="1">
    <source>
        <dbReference type="EMBL" id="KAK8765453.1"/>
    </source>
</evidence>
<evidence type="ECO:0008006" key="3">
    <source>
        <dbReference type="Google" id="ProtNLM"/>
    </source>
</evidence>
<organism evidence="1 2">
    <name type="scientific">Amblyomma americanum</name>
    <name type="common">Lone star tick</name>
    <dbReference type="NCBI Taxonomy" id="6943"/>
    <lineage>
        <taxon>Eukaryota</taxon>
        <taxon>Metazoa</taxon>
        <taxon>Ecdysozoa</taxon>
        <taxon>Arthropoda</taxon>
        <taxon>Chelicerata</taxon>
        <taxon>Arachnida</taxon>
        <taxon>Acari</taxon>
        <taxon>Parasitiformes</taxon>
        <taxon>Ixodida</taxon>
        <taxon>Ixodoidea</taxon>
        <taxon>Ixodidae</taxon>
        <taxon>Amblyomminae</taxon>
        <taxon>Amblyomma</taxon>
    </lineage>
</organism>
<dbReference type="PANTHER" id="PTHR46461">
    <property type="entry name" value="KELCH DOMAIN-CONTAINING PROTEIN 3"/>
    <property type="match status" value="1"/>
</dbReference>
<dbReference type="Proteomes" id="UP001321473">
    <property type="component" value="Unassembled WGS sequence"/>
</dbReference>
<sequence length="247" mass="28059">MWTVRLESALLRVNLPAFAADDKIYSFGGRYTGEDCIDRNPIEVHALGVRFLWWIPLQTESNTGDVPFKMYGHTVVIFGDCVYLWGSRDDNEPYSTLYCFDTYTKMWTRPEVCSEVPWPREGHSASVIDKRMFVFGGLEADRFPQDVHSLDLESLQCQQLRTMGESPLWRCFHSASAIGDRTYVWGGRSGAQGPLHTHDEVCCNRLAYLDMVTANWVHPHITGQVPEATRYLFTEESSTSSVATMGP</sequence>
<dbReference type="InterPro" id="IPR015915">
    <property type="entry name" value="Kelch-typ_b-propeller"/>
</dbReference>
<dbReference type="GO" id="GO:0003682">
    <property type="term" value="F:chromatin binding"/>
    <property type="evidence" value="ECO:0007669"/>
    <property type="project" value="InterPro"/>
</dbReference>
<dbReference type="SUPFAM" id="SSF117281">
    <property type="entry name" value="Kelch motif"/>
    <property type="match status" value="1"/>
</dbReference>
<dbReference type="InterPro" id="IPR052637">
    <property type="entry name" value="KLHDC3-like"/>
</dbReference>
<keyword evidence="2" id="KW-1185">Reference proteome</keyword>
<proteinExistence type="predicted"/>
<accession>A0AAQ4DSL3</accession>
<evidence type="ECO:0000313" key="2">
    <source>
        <dbReference type="Proteomes" id="UP001321473"/>
    </source>
</evidence>
<gene>
    <name evidence="1" type="ORF">V5799_031935</name>
</gene>